<dbReference type="InterPro" id="IPR007433">
    <property type="entry name" value="DUF481"/>
</dbReference>
<gene>
    <name evidence="1" type="ORF">B2A_06775</name>
</gene>
<organism evidence="1">
    <name type="scientific">mine drainage metagenome</name>
    <dbReference type="NCBI Taxonomy" id="410659"/>
    <lineage>
        <taxon>unclassified sequences</taxon>
        <taxon>metagenomes</taxon>
        <taxon>ecological metagenomes</taxon>
    </lineage>
</organism>
<sequence length="227" mass="24747">MRMWSWVALSATLMVCTQARAQSAWASYGSLGIILSRGITNTDSGNMKLAAARELGRWIYSAGVSGNYASTNGISTTEDERARLGVTLTLSKRSFWFGGARYDRNRFDGFAYQESAASGMGRVLVESKWNTLSTELGAGYLRERPEALKYNAFGEVIARESEAAMGEPVVHLGAQFSHEFSSNVKVSNTMLIESGATNTMSIDDLSVQVKVHKRLSLSFGVDVTNNT</sequence>
<accession>T1BFK9</accession>
<reference evidence="1" key="1">
    <citation type="submission" date="2013-08" db="EMBL/GenBank/DDBJ databases">
        <authorList>
            <person name="Mendez C."/>
            <person name="Richter M."/>
            <person name="Ferrer M."/>
            <person name="Sanchez J."/>
        </authorList>
    </citation>
    <scope>NUCLEOTIDE SEQUENCE</scope>
</reference>
<protein>
    <submittedName>
        <fullName evidence="1">Secreted protein containing DUF481</fullName>
    </submittedName>
</protein>
<feature type="non-terminal residue" evidence="1">
    <location>
        <position position="227"/>
    </location>
</feature>
<evidence type="ECO:0000313" key="1">
    <source>
        <dbReference type="EMBL" id="EQD51844.1"/>
    </source>
</evidence>
<reference evidence="1" key="2">
    <citation type="journal article" date="2014" name="ISME J.">
        <title>Microbial stratification in low pH oxic and suboxic macroscopic growths along an acid mine drainage.</title>
        <authorList>
            <person name="Mendez-Garcia C."/>
            <person name="Mesa V."/>
            <person name="Sprenger R.R."/>
            <person name="Richter M."/>
            <person name="Diez M.S."/>
            <person name="Solano J."/>
            <person name="Bargiela R."/>
            <person name="Golyshina O.V."/>
            <person name="Manteca A."/>
            <person name="Ramos J.L."/>
            <person name="Gallego J.R."/>
            <person name="Llorente I."/>
            <person name="Martins Dos Santos V.A."/>
            <person name="Jensen O.N."/>
            <person name="Pelaez A.I."/>
            <person name="Sanchez J."/>
            <person name="Ferrer M."/>
        </authorList>
    </citation>
    <scope>NUCLEOTIDE SEQUENCE</scope>
</reference>
<dbReference type="AlphaFoldDB" id="T1BFK9"/>
<comment type="caution">
    <text evidence="1">The sequence shown here is derived from an EMBL/GenBank/DDBJ whole genome shotgun (WGS) entry which is preliminary data.</text>
</comment>
<dbReference type="Pfam" id="PF04338">
    <property type="entry name" value="DUF481"/>
    <property type="match status" value="1"/>
</dbReference>
<proteinExistence type="predicted"/>
<name>T1BFK9_9ZZZZ</name>
<dbReference type="EMBL" id="AUZZ01004820">
    <property type="protein sequence ID" value="EQD51844.1"/>
    <property type="molecule type" value="Genomic_DNA"/>
</dbReference>